<dbReference type="SUPFAM" id="SSF50814">
    <property type="entry name" value="Lipocalins"/>
    <property type="match status" value="1"/>
</dbReference>
<gene>
    <name evidence="1" type="ORF">LCPAC101_02590</name>
</gene>
<dbReference type="Gene3D" id="2.40.128.20">
    <property type="match status" value="1"/>
</dbReference>
<name>A0A481Z2P6_9VIRU</name>
<proteinExistence type="predicted"/>
<dbReference type="InterPro" id="IPR012674">
    <property type="entry name" value="Calycin"/>
</dbReference>
<accession>A0A481Z2P6</accession>
<evidence type="ECO:0000313" key="1">
    <source>
        <dbReference type="EMBL" id="QBK89976.1"/>
    </source>
</evidence>
<reference evidence="1" key="1">
    <citation type="journal article" date="2019" name="MBio">
        <title>Virus Genomes from Deep Sea Sediments Expand the Ocean Megavirome and Support Independent Origins of Viral Gigantism.</title>
        <authorList>
            <person name="Backstrom D."/>
            <person name="Yutin N."/>
            <person name="Jorgensen S.L."/>
            <person name="Dharamshi J."/>
            <person name="Homa F."/>
            <person name="Zaremba-Niedwiedzka K."/>
            <person name="Spang A."/>
            <person name="Wolf Y.I."/>
            <person name="Koonin E.V."/>
            <person name="Ettema T.J."/>
        </authorList>
    </citation>
    <scope>NUCLEOTIDE SEQUENCE</scope>
</reference>
<protein>
    <submittedName>
        <fullName evidence="1">Lipocalin-like domain protein</fullName>
    </submittedName>
</protein>
<organism evidence="1">
    <name type="scientific">Pithovirus LCPAC101</name>
    <dbReference type="NCBI Taxonomy" id="2506586"/>
    <lineage>
        <taxon>Viruses</taxon>
        <taxon>Pithoviruses</taxon>
    </lineage>
</organism>
<sequence>MASAEIGGSIIGGGIAIAEPGVAISSSILDEAAILEPNIYDMSGGTQVHPIENNSKGSEYLGLDQKIYAGRWWEIASYPLNEKDTWGKIPDKFYKYDAGKQYARFSHKYIWMRNNKYFKMTDTNYLSTNNYSRIGTLVAPNKKIPRQMILKYDDNPEDYLYYDVIATDYIDYSIVKIRNNAYPDNEYRILILSRKKFISKNEARALIEYVNELGYDGDILEASKTVII</sequence>
<dbReference type="EMBL" id="MK500451">
    <property type="protein sequence ID" value="QBK89976.1"/>
    <property type="molecule type" value="Genomic_DNA"/>
</dbReference>